<sequence length="144" mass="14924">MENNTTAPDVAEAREALAAITTAQQAVRNTPWPTWIYPVNAALLAALALTALLSEDRHTITLAVMFMVVGINMTAGYRSGTPSAVPTSRGFLAAAAVAMLAAGTAVLLPTVSGPTWLIVVLAVVAAASYLLGGVAHRRSTRRTP</sequence>
<dbReference type="AlphaFoldDB" id="A0A939LXQ9"/>
<feature type="transmembrane region" description="Helical" evidence="1">
    <location>
        <begin position="60"/>
        <end position="78"/>
    </location>
</feature>
<feature type="transmembrane region" description="Helical" evidence="1">
    <location>
        <begin position="90"/>
        <end position="109"/>
    </location>
</feature>
<evidence type="ECO:0000256" key="1">
    <source>
        <dbReference type="SAM" id="Phobius"/>
    </source>
</evidence>
<comment type="caution">
    <text evidence="2">The sequence shown here is derived from an EMBL/GenBank/DDBJ whole genome shotgun (WGS) entry which is preliminary data.</text>
</comment>
<dbReference type="Proteomes" id="UP000664209">
    <property type="component" value="Unassembled WGS sequence"/>
</dbReference>
<keyword evidence="3" id="KW-1185">Reference proteome</keyword>
<gene>
    <name evidence="2" type="ORF">J4G33_15345</name>
</gene>
<name>A0A939LXQ9_9CELL</name>
<feature type="transmembrane region" description="Helical" evidence="1">
    <location>
        <begin position="35"/>
        <end position="54"/>
    </location>
</feature>
<reference evidence="2" key="1">
    <citation type="submission" date="2021-03" db="EMBL/GenBank/DDBJ databases">
        <title>Actinotalea soli sp. nov., isolated from soil.</title>
        <authorList>
            <person name="Ping W."/>
            <person name="Zhang J."/>
        </authorList>
    </citation>
    <scope>NUCLEOTIDE SEQUENCE</scope>
    <source>
        <strain evidence="2">BY-33</strain>
    </source>
</reference>
<organism evidence="2 3">
    <name type="scientific">Actinotalea soli</name>
    <dbReference type="NCBI Taxonomy" id="2819234"/>
    <lineage>
        <taxon>Bacteria</taxon>
        <taxon>Bacillati</taxon>
        <taxon>Actinomycetota</taxon>
        <taxon>Actinomycetes</taxon>
        <taxon>Micrococcales</taxon>
        <taxon>Cellulomonadaceae</taxon>
        <taxon>Actinotalea</taxon>
    </lineage>
</organism>
<feature type="transmembrane region" description="Helical" evidence="1">
    <location>
        <begin position="115"/>
        <end position="135"/>
    </location>
</feature>
<protein>
    <submittedName>
        <fullName evidence="2">Uncharacterized protein</fullName>
    </submittedName>
</protein>
<keyword evidence="1" id="KW-0812">Transmembrane</keyword>
<evidence type="ECO:0000313" key="2">
    <source>
        <dbReference type="EMBL" id="MBO1753182.1"/>
    </source>
</evidence>
<keyword evidence="1" id="KW-1133">Transmembrane helix</keyword>
<accession>A0A939LXQ9</accession>
<dbReference type="RefSeq" id="WP_208056858.1">
    <property type="nucleotide sequence ID" value="NZ_JAGEMK010000010.1"/>
</dbReference>
<proteinExistence type="predicted"/>
<keyword evidence="1" id="KW-0472">Membrane</keyword>
<evidence type="ECO:0000313" key="3">
    <source>
        <dbReference type="Proteomes" id="UP000664209"/>
    </source>
</evidence>
<dbReference type="EMBL" id="JAGEMK010000010">
    <property type="protein sequence ID" value="MBO1753182.1"/>
    <property type="molecule type" value="Genomic_DNA"/>
</dbReference>